<feature type="compositionally biased region" description="Basic residues" evidence="1">
    <location>
        <begin position="1"/>
        <end position="16"/>
    </location>
</feature>
<dbReference type="GeneID" id="89971348"/>
<accession>A0AAV9N857</accession>
<dbReference type="Proteomes" id="UP001358417">
    <property type="component" value="Unassembled WGS sequence"/>
</dbReference>
<feature type="compositionally biased region" description="Polar residues" evidence="1">
    <location>
        <begin position="49"/>
        <end position="71"/>
    </location>
</feature>
<dbReference type="AlphaFoldDB" id="A0AAV9N857"/>
<feature type="compositionally biased region" description="Low complexity" evidence="1">
    <location>
        <begin position="32"/>
        <end position="46"/>
    </location>
</feature>
<proteinExistence type="predicted"/>
<dbReference type="EMBL" id="JAVRRD010000015">
    <property type="protein sequence ID" value="KAK5051502.1"/>
    <property type="molecule type" value="Genomic_DNA"/>
</dbReference>
<dbReference type="InterPro" id="IPR031359">
    <property type="entry name" value="NACHT_N"/>
</dbReference>
<sequence length="242" mass="26617">MKRLSIKLARRSRGKTGHAADPHVQRPHSGISPPSAASQSTSPVAPIDTPSTGVVNSSIPPQSNEANESTALSAVVTKRDYWQLAIDALQAEDHKESVKQRITVIQQEAAGSGNSDFASLLLQATQQSQRDLEAKRWTITTGSWNIRVRQQFDRTIKALQVFKELCQPAYNADPVHIGLPLAGLCVLMQLAISDSEQYAAMLEGVADIVVILTTYQHIEALYLARPNEDLTHQFEQHLISLY</sequence>
<comment type="caution">
    <text evidence="3">The sequence shown here is derived from an EMBL/GenBank/DDBJ whole genome shotgun (WGS) entry which is preliminary data.</text>
</comment>
<feature type="domain" description="NWD NACHT-NTPase N-terminal" evidence="2">
    <location>
        <begin position="94"/>
        <end position="242"/>
    </location>
</feature>
<protein>
    <recommendedName>
        <fullName evidence="2">NWD NACHT-NTPase N-terminal domain-containing protein</fullName>
    </recommendedName>
</protein>
<name>A0AAV9N857_9EURO</name>
<evidence type="ECO:0000256" key="1">
    <source>
        <dbReference type="SAM" id="MobiDB-lite"/>
    </source>
</evidence>
<organism evidence="3 4">
    <name type="scientific">Exophiala bonariae</name>
    <dbReference type="NCBI Taxonomy" id="1690606"/>
    <lineage>
        <taxon>Eukaryota</taxon>
        <taxon>Fungi</taxon>
        <taxon>Dikarya</taxon>
        <taxon>Ascomycota</taxon>
        <taxon>Pezizomycotina</taxon>
        <taxon>Eurotiomycetes</taxon>
        <taxon>Chaetothyriomycetidae</taxon>
        <taxon>Chaetothyriales</taxon>
        <taxon>Herpotrichiellaceae</taxon>
        <taxon>Exophiala</taxon>
    </lineage>
</organism>
<gene>
    <name evidence="3" type="ORF">LTR84_003154</name>
</gene>
<feature type="region of interest" description="Disordered" evidence="1">
    <location>
        <begin position="1"/>
        <end position="71"/>
    </location>
</feature>
<dbReference type="RefSeq" id="XP_064705729.1">
    <property type="nucleotide sequence ID" value="XM_064846749.1"/>
</dbReference>
<keyword evidence="4" id="KW-1185">Reference proteome</keyword>
<evidence type="ECO:0000259" key="2">
    <source>
        <dbReference type="Pfam" id="PF17100"/>
    </source>
</evidence>
<evidence type="ECO:0000313" key="4">
    <source>
        <dbReference type="Proteomes" id="UP001358417"/>
    </source>
</evidence>
<evidence type="ECO:0000313" key="3">
    <source>
        <dbReference type="EMBL" id="KAK5051502.1"/>
    </source>
</evidence>
<reference evidence="3 4" key="1">
    <citation type="submission" date="2023-08" db="EMBL/GenBank/DDBJ databases">
        <title>Black Yeasts Isolated from many extreme environments.</title>
        <authorList>
            <person name="Coleine C."/>
            <person name="Stajich J.E."/>
            <person name="Selbmann L."/>
        </authorList>
    </citation>
    <scope>NUCLEOTIDE SEQUENCE [LARGE SCALE GENOMIC DNA]</scope>
    <source>
        <strain evidence="3 4">CCFEE 5792</strain>
    </source>
</reference>
<dbReference type="Pfam" id="PF17100">
    <property type="entry name" value="NACHT_N"/>
    <property type="match status" value="1"/>
</dbReference>